<comment type="similarity">
    <text evidence="2">Belongs to the Ca(2+):cation antiporter (CaCA) (TC 2.A.19) family. SLC24A subfamily.</text>
</comment>
<feature type="transmembrane region" description="Helical" evidence="10">
    <location>
        <begin position="61"/>
        <end position="88"/>
    </location>
</feature>
<evidence type="ECO:0000256" key="4">
    <source>
        <dbReference type="ARBA" id="ARBA00022568"/>
    </source>
</evidence>
<feature type="transmembrane region" description="Helical" evidence="10">
    <location>
        <begin position="94"/>
        <end position="113"/>
    </location>
</feature>
<dbReference type="GO" id="GO:0008273">
    <property type="term" value="F:calcium, potassium:sodium antiporter activity"/>
    <property type="evidence" value="ECO:0007669"/>
    <property type="project" value="TreeGrafter"/>
</dbReference>
<feature type="domain" description="Sodium/calcium exchanger membrane region" evidence="11">
    <location>
        <begin position="332"/>
        <end position="482"/>
    </location>
</feature>
<feature type="compositionally biased region" description="Acidic residues" evidence="9">
    <location>
        <begin position="270"/>
        <end position="290"/>
    </location>
</feature>
<evidence type="ECO:0000256" key="2">
    <source>
        <dbReference type="ARBA" id="ARBA00005364"/>
    </source>
</evidence>
<evidence type="ECO:0000313" key="13">
    <source>
        <dbReference type="Proteomes" id="UP000694565"/>
    </source>
</evidence>
<dbReference type="FunFam" id="1.20.1420.30:FF:000037">
    <property type="entry name" value="Predicted protein"/>
    <property type="match status" value="1"/>
</dbReference>
<feature type="transmembrane region" description="Helical" evidence="10">
    <location>
        <begin position="33"/>
        <end position="54"/>
    </location>
</feature>
<accession>A0A8C3AGV4</accession>
<keyword evidence="6 10" id="KW-1133">Transmembrane helix</keyword>
<feature type="region of interest" description="Disordered" evidence="9">
    <location>
        <begin position="243"/>
        <end position="294"/>
    </location>
</feature>
<evidence type="ECO:0000256" key="5">
    <source>
        <dbReference type="ARBA" id="ARBA00022692"/>
    </source>
</evidence>
<keyword evidence="13" id="KW-1185">Reference proteome</keyword>
<dbReference type="FunFam" id="1.20.1420.30:FF:000005">
    <property type="entry name" value="sodium/potassium/calcium exchanger 3 isoform X1"/>
    <property type="match status" value="1"/>
</dbReference>
<dbReference type="Gene3D" id="1.20.1420.30">
    <property type="entry name" value="NCX, central ion-binding region"/>
    <property type="match status" value="2"/>
</dbReference>
<reference evidence="12" key="2">
    <citation type="submission" date="2025-09" db="UniProtKB">
        <authorList>
            <consortium name="Ensembl"/>
        </authorList>
    </citation>
    <scope>IDENTIFICATION</scope>
</reference>
<dbReference type="InterPro" id="IPR004837">
    <property type="entry name" value="NaCa_Exmemb"/>
</dbReference>
<evidence type="ECO:0000256" key="1">
    <source>
        <dbReference type="ARBA" id="ARBA00004141"/>
    </source>
</evidence>
<keyword evidence="4" id="KW-0406">Ion transport</keyword>
<comment type="catalytic activity">
    <reaction evidence="8">
        <text>Ca(2+)(out) + K(+)(out) + 4 Na(+)(in) = Ca(2+)(in) + K(+)(in) + 4 Na(+)(out)</text>
        <dbReference type="Rhea" id="RHEA:69967"/>
        <dbReference type="ChEBI" id="CHEBI:29101"/>
        <dbReference type="ChEBI" id="CHEBI:29103"/>
        <dbReference type="ChEBI" id="CHEBI:29108"/>
    </reaction>
</comment>
<proteinExistence type="inferred from homology"/>
<feature type="transmembrane region" description="Helical" evidence="10">
    <location>
        <begin position="365"/>
        <end position="388"/>
    </location>
</feature>
<evidence type="ECO:0000313" key="12">
    <source>
        <dbReference type="Ensembl" id="ENSCLMP00005042638.1"/>
    </source>
</evidence>
<dbReference type="Proteomes" id="UP000694565">
    <property type="component" value="Unplaced"/>
</dbReference>
<keyword evidence="5 10" id="KW-0812">Transmembrane</keyword>
<protein>
    <submittedName>
        <fullName evidence="12">Solute carrier family 24 member 3</fullName>
    </submittedName>
</protein>
<feature type="domain" description="Sodium/calcium exchanger membrane region" evidence="11">
    <location>
        <begin position="1"/>
        <end position="90"/>
    </location>
</feature>
<dbReference type="PANTHER" id="PTHR10846">
    <property type="entry name" value="SODIUM/POTASSIUM/CALCIUM EXCHANGER"/>
    <property type="match status" value="1"/>
</dbReference>
<dbReference type="GO" id="GO:0005262">
    <property type="term" value="F:calcium channel activity"/>
    <property type="evidence" value="ECO:0007669"/>
    <property type="project" value="TreeGrafter"/>
</dbReference>
<evidence type="ECO:0000256" key="10">
    <source>
        <dbReference type="SAM" id="Phobius"/>
    </source>
</evidence>
<dbReference type="InterPro" id="IPR004481">
    <property type="entry name" value="K/Na/Ca-exchanger"/>
</dbReference>
<dbReference type="GO" id="GO:0006874">
    <property type="term" value="P:intracellular calcium ion homeostasis"/>
    <property type="evidence" value="ECO:0007669"/>
    <property type="project" value="TreeGrafter"/>
</dbReference>
<sequence>MFCALALVCDDYFVPSMEKLCERLELSEDVAGATFMAAGSSAPELFTSIIGVFITKGDVGVGTIVGSAVFNILCIIGVCGFFAGQFIYDEKVCWWESLVLILMYAVYILIMKFNNRAHRYFDRLKRSSVNLSNGLTGSTDLEDNVTCDATAVLLKKANFHCKPSVLMVDELLCAYPHQMSFSEAGMRIMITSHFSPRTRLTMASRMLINERQRLINTTETRVNRVTNGDPDSTARAQARRGLVNGMGGAEPGLNGRCGLQRMESGNETEKENEDNENNENDEDGEGEEDDHGPLVPFKVPGTLKWLTMWPLSLLLFLTVPNCAKRRWERWFMVSFFTATLWIAGLSYIMVWMVTVIGFTLGIPDVIMGITFLAAGTSVPDCMASVIVARQGLGDMAISNSIGSNVFDILVGLGLPWTLQTLCIDYGSEIHLNSRGLIFSVGLLLASVFVTVLGVHLNKWTLDWRLGLACLVLYAIFLCISIMIEFNVFIFVNLPMCRDIH</sequence>
<keyword evidence="4" id="KW-0109">Calcium transport</keyword>
<evidence type="ECO:0000256" key="6">
    <source>
        <dbReference type="ARBA" id="ARBA00022989"/>
    </source>
</evidence>
<feature type="transmembrane region" description="Helical" evidence="10">
    <location>
        <begin position="330"/>
        <end position="353"/>
    </location>
</feature>
<evidence type="ECO:0000259" key="11">
    <source>
        <dbReference type="Pfam" id="PF01699"/>
    </source>
</evidence>
<keyword evidence="3" id="KW-0050">Antiport</keyword>
<dbReference type="NCBIfam" id="TIGR00367">
    <property type="entry name" value="calcium/sodium antiporter"/>
    <property type="match status" value="1"/>
</dbReference>
<dbReference type="PANTHER" id="PTHR10846:SF42">
    <property type="entry name" value="SODIUM_POTASSIUM_CALCIUM EXCHANGER 3"/>
    <property type="match status" value="1"/>
</dbReference>
<feature type="transmembrane region" description="Helical" evidence="10">
    <location>
        <begin position="395"/>
        <end position="416"/>
    </location>
</feature>
<evidence type="ECO:0000256" key="9">
    <source>
        <dbReference type="SAM" id="MobiDB-lite"/>
    </source>
</evidence>
<dbReference type="GO" id="GO:0005886">
    <property type="term" value="C:plasma membrane"/>
    <property type="evidence" value="ECO:0007669"/>
    <property type="project" value="TreeGrafter"/>
</dbReference>
<feature type="transmembrane region" description="Helical" evidence="10">
    <location>
        <begin position="436"/>
        <end position="455"/>
    </location>
</feature>
<evidence type="ECO:0000256" key="7">
    <source>
        <dbReference type="ARBA" id="ARBA00023136"/>
    </source>
</evidence>
<feature type="transmembrane region" description="Helical" evidence="10">
    <location>
        <begin position="467"/>
        <end position="491"/>
    </location>
</feature>
<dbReference type="Ensembl" id="ENSCLMT00005044166.1">
    <property type="protein sequence ID" value="ENSCLMP00005042638.1"/>
    <property type="gene ID" value="ENSCLMG00005019855.1"/>
</dbReference>
<dbReference type="InterPro" id="IPR044880">
    <property type="entry name" value="NCX_ion-bd_dom_sf"/>
</dbReference>
<keyword evidence="4" id="KW-0106">Calcium</keyword>
<keyword evidence="4" id="KW-0813">Transport</keyword>
<name>A0A8C3AGV4_CYCLU</name>
<keyword evidence="7 10" id="KW-0472">Membrane</keyword>
<evidence type="ECO:0000256" key="8">
    <source>
        <dbReference type="ARBA" id="ARBA00033627"/>
    </source>
</evidence>
<reference evidence="12" key="1">
    <citation type="submission" date="2025-08" db="UniProtKB">
        <authorList>
            <consortium name="Ensembl"/>
        </authorList>
    </citation>
    <scope>IDENTIFICATION</scope>
</reference>
<dbReference type="AlphaFoldDB" id="A0A8C3AGV4"/>
<dbReference type="GeneTree" id="ENSGT01030000234532"/>
<comment type="subcellular location">
    <subcellularLocation>
        <location evidence="1">Membrane</location>
        <topology evidence="1">Multi-pass membrane protein</topology>
    </subcellularLocation>
</comment>
<organism evidence="12 13">
    <name type="scientific">Cyclopterus lumpus</name>
    <name type="common">Lumpsucker</name>
    <dbReference type="NCBI Taxonomy" id="8103"/>
    <lineage>
        <taxon>Eukaryota</taxon>
        <taxon>Metazoa</taxon>
        <taxon>Chordata</taxon>
        <taxon>Craniata</taxon>
        <taxon>Vertebrata</taxon>
        <taxon>Euteleostomi</taxon>
        <taxon>Actinopterygii</taxon>
        <taxon>Neopterygii</taxon>
        <taxon>Teleostei</taxon>
        <taxon>Neoteleostei</taxon>
        <taxon>Acanthomorphata</taxon>
        <taxon>Eupercaria</taxon>
        <taxon>Perciformes</taxon>
        <taxon>Cottioidei</taxon>
        <taxon>Cottales</taxon>
        <taxon>Cyclopteridae</taxon>
        <taxon>Cyclopterus</taxon>
    </lineage>
</organism>
<dbReference type="Pfam" id="PF01699">
    <property type="entry name" value="Na_Ca_ex"/>
    <property type="match status" value="2"/>
</dbReference>
<evidence type="ECO:0000256" key="3">
    <source>
        <dbReference type="ARBA" id="ARBA00022449"/>
    </source>
</evidence>